<gene>
    <name evidence="2" type="ORF">F511_19025</name>
</gene>
<keyword evidence="3" id="KW-1185">Reference proteome</keyword>
<accession>A0A2Z7BPU8</accession>
<feature type="region of interest" description="Disordered" evidence="1">
    <location>
        <begin position="42"/>
        <end position="65"/>
    </location>
</feature>
<dbReference type="AlphaFoldDB" id="A0A2Z7BPU8"/>
<dbReference type="EMBL" id="KV004528">
    <property type="protein sequence ID" value="KZV35628.1"/>
    <property type="molecule type" value="Genomic_DNA"/>
</dbReference>
<dbReference type="OrthoDB" id="1920930at2759"/>
<reference evidence="2 3" key="1">
    <citation type="journal article" date="2015" name="Proc. Natl. Acad. Sci. U.S.A.">
        <title>The resurrection genome of Boea hygrometrica: A blueprint for survival of dehydration.</title>
        <authorList>
            <person name="Xiao L."/>
            <person name="Yang G."/>
            <person name="Zhang L."/>
            <person name="Yang X."/>
            <person name="Zhao S."/>
            <person name="Ji Z."/>
            <person name="Zhou Q."/>
            <person name="Hu M."/>
            <person name="Wang Y."/>
            <person name="Chen M."/>
            <person name="Xu Y."/>
            <person name="Jin H."/>
            <person name="Xiao X."/>
            <person name="Hu G."/>
            <person name="Bao F."/>
            <person name="Hu Y."/>
            <person name="Wan P."/>
            <person name="Li L."/>
            <person name="Deng X."/>
            <person name="Kuang T."/>
            <person name="Xiang C."/>
            <person name="Zhu J.K."/>
            <person name="Oliver M.J."/>
            <person name="He Y."/>
        </authorList>
    </citation>
    <scope>NUCLEOTIDE SEQUENCE [LARGE SCALE GENOMIC DNA]</scope>
    <source>
        <strain evidence="3">cv. XS01</strain>
    </source>
</reference>
<organism evidence="2 3">
    <name type="scientific">Dorcoceras hygrometricum</name>
    <dbReference type="NCBI Taxonomy" id="472368"/>
    <lineage>
        <taxon>Eukaryota</taxon>
        <taxon>Viridiplantae</taxon>
        <taxon>Streptophyta</taxon>
        <taxon>Embryophyta</taxon>
        <taxon>Tracheophyta</taxon>
        <taxon>Spermatophyta</taxon>
        <taxon>Magnoliopsida</taxon>
        <taxon>eudicotyledons</taxon>
        <taxon>Gunneridae</taxon>
        <taxon>Pentapetalae</taxon>
        <taxon>asterids</taxon>
        <taxon>lamiids</taxon>
        <taxon>Lamiales</taxon>
        <taxon>Gesneriaceae</taxon>
        <taxon>Didymocarpoideae</taxon>
        <taxon>Trichosporeae</taxon>
        <taxon>Loxocarpinae</taxon>
        <taxon>Dorcoceras</taxon>
    </lineage>
</organism>
<dbReference type="Proteomes" id="UP000250235">
    <property type="component" value="Unassembled WGS sequence"/>
</dbReference>
<sequence length="65" mass="7037">MGIGASQLDSNKFTGANYQDWLRNLKIVLALEKLLYTLKKSPPKESLANASPEALAKLENGGTMS</sequence>
<name>A0A2Z7BPU8_9LAMI</name>
<evidence type="ECO:0000256" key="1">
    <source>
        <dbReference type="SAM" id="MobiDB-lite"/>
    </source>
</evidence>
<proteinExistence type="predicted"/>
<protein>
    <submittedName>
        <fullName evidence="2">Uncharacterized protein</fullName>
    </submittedName>
</protein>
<evidence type="ECO:0000313" key="3">
    <source>
        <dbReference type="Proteomes" id="UP000250235"/>
    </source>
</evidence>
<evidence type="ECO:0000313" key="2">
    <source>
        <dbReference type="EMBL" id="KZV35628.1"/>
    </source>
</evidence>